<dbReference type="PANTHER" id="PTHR13932:SF5">
    <property type="entry name" value="RADICAL S-ADENOSYL METHIONINE DOMAIN-CONTAINING PROTEIN 1, MITOCHONDRIAL"/>
    <property type="match status" value="1"/>
</dbReference>
<keyword evidence="13" id="KW-1185">Reference proteome</keyword>
<keyword evidence="4 10" id="KW-0349">Heme</keyword>
<dbReference type="SFLD" id="SFLDG01065">
    <property type="entry name" value="anaerobic_coproporphyrinogen-I"/>
    <property type="match status" value="1"/>
</dbReference>
<dbReference type="CDD" id="cd01335">
    <property type="entry name" value="Radical_SAM"/>
    <property type="match status" value="1"/>
</dbReference>
<keyword evidence="8 10" id="KW-0411">Iron-sulfur</keyword>
<keyword evidence="9 10" id="KW-0143">Chaperone</keyword>
<dbReference type="SFLD" id="SFLDS00029">
    <property type="entry name" value="Radical_SAM"/>
    <property type="match status" value="1"/>
</dbReference>
<name>Q3A8B9_SYNC1</name>
<dbReference type="Proteomes" id="UP000002534">
    <property type="component" value="Chromosome"/>
</dbReference>
<dbReference type="GO" id="GO:0046872">
    <property type="term" value="F:metal ion binding"/>
    <property type="evidence" value="ECO:0007669"/>
    <property type="project" value="UniProtKB-UniRule"/>
</dbReference>
<dbReference type="InterPro" id="IPR007197">
    <property type="entry name" value="rSAM"/>
</dbReference>
<dbReference type="InterPro" id="IPR010723">
    <property type="entry name" value="HemN_C"/>
</dbReference>
<dbReference type="InterPro" id="IPR034505">
    <property type="entry name" value="Coproporphyrinogen-III_oxidase"/>
</dbReference>
<evidence type="ECO:0000313" key="13">
    <source>
        <dbReference type="Proteomes" id="UP000002534"/>
    </source>
</evidence>
<dbReference type="eggNOG" id="COG0635">
    <property type="taxonomic scope" value="Bacteria"/>
</dbReference>
<protein>
    <recommendedName>
        <fullName evidence="3 10">Heme chaperone HemW</fullName>
    </recommendedName>
</protein>
<dbReference type="Gene3D" id="3.20.20.70">
    <property type="entry name" value="Aldolase class I"/>
    <property type="match status" value="1"/>
</dbReference>
<dbReference type="STRING" id="338963.Pcar_0110"/>
<dbReference type="InterPro" id="IPR004559">
    <property type="entry name" value="HemW-like"/>
</dbReference>
<evidence type="ECO:0000256" key="6">
    <source>
        <dbReference type="ARBA" id="ARBA00022723"/>
    </source>
</evidence>
<evidence type="ECO:0000256" key="5">
    <source>
        <dbReference type="ARBA" id="ARBA00022691"/>
    </source>
</evidence>
<evidence type="ECO:0000256" key="8">
    <source>
        <dbReference type="ARBA" id="ARBA00023014"/>
    </source>
</evidence>
<comment type="similarity">
    <text evidence="2">Belongs to the anaerobic coproporphyrinogen-III oxidase family. HemW subfamily.</text>
</comment>
<keyword evidence="7 10" id="KW-0408">Iron</keyword>
<feature type="domain" description="Radical SAM core" evidence="11">
    <location>
        <begin position="12"/>
        <end position="249"/>
    </location>
</feature>
<dbReference type="Pfam" id="PF04055">
    <property type="entry name" value="Radical_SAM"/>
    <property type="match status" value="1"/>
</dbReference>
<evidence type="ECO:0000256" key="1">
    <source>
        <dbReference type="ARBA" id="ARBA00001966"/>
    </source>
</evidence>
<keyword evidence="5 10" id="KW-0949">S-adenosyl-L-methionine</keyword>
<keyword evidence="10" id="KW-0963">Cytoplasm</keyword>
<dbReference type="GO" id="GO:0004109">
    <property type="term" value="F:coproporphyrinogen oxidase activity"/>
    <property type="evidence" value="ECO:0007669"/>
    <property type="project" value="InterPro"/>
</dbReference>
<organism evidence="12 13">
    <name type="scientific">Syntrophotalea carbinolica (strain DSM 2380 / NBRC 103641 / GraBd1)</name>
    <name type="common">Pelobacter carbinolicus</name>
    <dbReference type="NCBI Taxonomy" id="338963"/>
    <lineage>
        <taxon>Bacteria</taxon>
        <taxon>Pseudomonadati</taxon>
        <taxon>Thermodesulfobacteriota</taxon>
        <taxon>Desulfuromonadia</taxon>
        <taxon>Desulfuromonadales</taxon>
        <taxon>Syntrophotaleaceae</taxon>
        <taxon>Syntrophotalea</taxon>
    </lineage>
</organism>
<dbReference type="InterPro" id="IPR058240">
    <property type="entry name" value="rSAM_sf"/>
</dbReference>
<dbReference type="GO" id="GO:0005737">
    <property type="term" value="C:cytoplasm"/>
    <property type="evidence" value="ECO:0007669"/>
    <property type="project" value="UniProtKB-SubCell"/>
</dbReference>
<dbReference type="Pfam" id="PF06969">
    <property type="entry name" value="HemN_C"/>
    <property type="match status" value="1"/>
</dbReference>
<evidence type="ECO:0000256" key="10">
    <source>
        <dbReference type="RuleBase" id="RU364116"/>
    </source>
</evidence>
<evidence type="ECO:0000259" key="11">
    <source>
        <dbReference type="PROSITE" id="PS51918"/>
    </source>
</evidence>
<gene>
    <name evidence="12" type="primary">hemN</name>
    <name evidence="12" type="ordered locus">Pcar_0110</name>
</gene>
<dbReference type="GO" id="GO:0006779">
    <property type="term" value="P:porphyrin-containing compound biosynthetic process"/>
    <property type="evidence" value="ECO:0007669"/>
    <property type="project" value="InterPro"/>
</dbReference>
<dbReference type="InterPro" id="IPR013785">
    <property type="entry name" value="Aldolase_TIM"/>
</dbReference>
<comment type="subcellular location">
    <subcellularLocation>
        <location evidence="10">Cytoplasm</location>
    </subcellularLocation>
</comment>
<dbReference type="SMART" id="SM00729">
    <property type="entry name" value="Elp3"/>
    <property type="match status" value="1"/>
</dbReference>
<keyword evidence="10" id="KW-0004">4Fe-4S</keyword>
<reference evidence="12 13" key="2">
    <citation type="journal article" date="2012" name="BMC Genomics">
        <title>The genome of Pelobacter carbinolicus reveals surprising metabolic capabilities and physiological features.</title>
        <authorList>
            <person name="Aklujkar M."/>
            <person name="Haveman S.A."/>
            <person name="Didonato R.Jr."/>
            <person name="Chertkov O."/>
            <person name="Han C.S."/>
            <person name="Land M.L."/>
            <person name="Brown P."/>
            <person name="Lovley D.R."/>
        </authorList>
    </citation>
    <scope>NUCLEOTIDE SEQUENCE [LARGE SCALE GENOMIC DNA]</scope>
    <source>
        <strain evidence="13">DSM 2380 / NBRC 103641 / GraBd1</strain>
    </source>
</reference>
<dbReference type="NCBIfam" id="TIGR00539">
    <property type="entry name" value="hemN_rel"/>
    <property type="match status" value="1"/>
</dbReference>
<proteinExistence type="inferred from homology"/>
<dbReference type="RefSeq" id="WP_011339762.1">
    <property type="nucleotide sequence ID" value="NC_007498.2"/>
</dbReference>
<dbReference type="OrthoDB" id="9808022at2"/>
<dbReference type="KEGG" id="pca:Pcar_0110"/>
<dbReference type="SFLD" id="SFLDF00288">
    <property type="entry name" value="HemN-like__clustered_with_nucl"/>
    <property type="match status" value="1"/>
</dbReference>
<dbReference type="HOGENOM" id="CLU_027579_1_1_7"/>
<comment type="cofactor">
    <cofactor evidence="1">
        <name>[4Fe-4S] cluster</name>
        <dbReference type="ChEBI" id="CHEBI:49883"/>
    </cofactor>
</comment>
<dbReference type="SUPFAM" id="SSF102114">
    <property type="entry name" value="Radical SAM enzymes"/>
    <property type="match status" value="1"/>
</dbReference>
<reference evidence="13" key="1">
    <citation type="submission" date="2005-10" db="EMBL/GenBank/DDBJ databases">
        <title>Complete sequence of Pelobacter carbinolicus DSM 2380.</title>
        <authorList>
            <person name="Copeland A."/>
            <person name="Lucas S."/>
            <person name="Lapidus A."/>
            <person name="Barry K."/>
            <person name="Detter J.C."/>
            <person name="Glavina T."/>
            <person name="Hammon N."/>
            <person name="Israni S."/>
            <person name="Pitluck S."/>
            <person name="Chertkov O."/>
            <person name="Schmutz J."/>
            <person name="Larimer F."/>
            <person name="Land M."/>
            <person name="Kyrpides N."/>
            <person name="Ivanova N."/>
            <person name="Richardson P."/>
        </authorList>
    </citation>
    <scope>NUCLEOTIDE SEQUENCE [LARGE SCALE GENOMIC DNA]</scope>
    <source>
        <strain evidence="13">DSM 2380 / NBRC 103641 / GraBd1</strain>
    </source>
</reference>
<dbReference type="GO" id="GO:0051539">
    <property type="term" value="F:4 iron, 4 sulfur cluster binding"/>
    <property type="evidence" value="ECO:0007669"/>
    <property type="project" value="UniProtKB-UniRule"/>
</dbReference>
<evidence type="ECO:0000256" key="3">
    <source>
        <dbReference type="ARBA" id="ARBA00017228"/>
    </source>
</evidence>
<evidence type="ECO:0000256" key="7">
    <source>
        <dbReference type="ARBA" id="ARBA00023004"/>
    </source>
</evidence>
<comment type="function">
    <text evidence="10">Probably acts as a heme chaperone, transferring heme to an unknown acceptor. Binds one molecule of heme per monomer, possibly covalently. Binds 1 [4Fe-4S] cluster. The cluster is coordinated with 3 cysteines and an exchangeable S-adenosyl-L-methionine.</text>
</comment>
<dbReference type="InterPro" id="IPR006638">
    <property type="entry name" value="Elp3/MiaA/NifB-like_rSAM"/>
</dbReference>
<evidence type="ECO:0000256" key="2">
    <source>
        <dbReference type="ARBA" id="ARBA00006100"/>
    </source>
</evidence>
<evidence type="ECO:0000256" key="4">
    <source>
        <dbReference type="ARBA" id="ARBA00022617"/>
    </source>
</evidence>
<dbReference type="AlphaFoldDB" id="Q3A8B9"/>
<evidence type="ECO:0000256" key="9">
    <source>
        <dbReference type="ARBA" id="ARBA00023186"/>
    </source>
</evidence>
<dbReference type="SFLD" id="SFLDF00562">
    <property type="entry name" value="HemN-like__clustered_with_heat"/>
    <property type="match status" value="1"/>
</dbReference>
<dbReference type="PANTHER" id="PTHR13932">
    <property type="entry name" value="COPROPORPHYRINIGEN III OXIDASE"/>
    <property type="match status" value="1"/>
</dbReference>
<dbReference type="EMBL" id="CP000142">
    <property type="protein sequence ID" value="ABA87373.1"/>
    <property type="molecule type" value="Genomic_DNA"/>
</dbReference>
<sequence>MQPARHPRIVAPRSLEGPGLYLHIPFCLRKCPYCDFFSLPAEPGLLTAYPDLLIAQLEIEKRSHRWQGRLSTVFFGGGTPSLLSPDAIGRILNEADRLFGLSAEAEISLEANPGTVTLDSLSGYRAAGINRLSFGVQSLDDAYLQRLGRIHTAADAHSAVHWARKAGFDNLSCDLIFALPDQSSQAALEDLENMLRLEPQHLSCYGLGIEPGTPLAQALEDGRLRPATEQAYADTFLRLHARLAEAGYEHYEISNYARPGRHCRHNLNTWRRQPYLGVGPGAHSFCARNWGERRAVPADFDRFVETVSAGLDPSTVLETFQREEAMAETAYLGLRCAEGVNDAAFSHRFGTTFAEVFEQAIKRCGKHLSLQDGHWCLDLEGWLLFDHFITDFL</sequence>
<dbReference type="PROSITE" id="PS51918">
    <property type="entry name" value="RADICAL_SAM"/>
    <property type="match status" value="1"/>
</dbReference>
<evidence type="ECO:0000313" key="12">
    <source>
        <dbReference type="EMBL" id="ABA87373.1"/>
    </source>
</evidence>
<keyword evidence="6 10" id="KW-0479">Metal-binding</keyword>
<accession>Q3A8B9</accession>